<evidence type="ECO:0000313" key="9">
    <source>
        <dbReference type="Proteomes" id="UP000265080"/>
    </source>
</evidence>
<dbReference type="InterPro" id="IPR000719">
    <property type="entry name" value="Prot_kinase_dom"/>
</dbReference>
<keyword evidence="4" id="KW-0418">Kinase</keyword>
<reference evidence="8" key="3">
    <citation type="submission" date="2025-09" db="UniProtKB">
        <authorList>
            <consortium name="Ensembl"/>
        </authorList>
    </citation>
    <scope>IDENTIFICATION</scope>
</reference>
<dbReference type="PROSITE" id="PS00108">
    <property type="entry name" value="PROTEIN_KINASE_ST"/>
    <property type="match status" value="1"/>
</dbReference>
<dbReference type="GO" id="GO:0061762">
    <property type="term" value="P:CAMKK-AMPK signaling cascade"/>
    <property type="evidence" value="ECO:0007669"/>
    <property type="project" value="TreeGrafter"/>
</dbReference>
<organism evidence="8 9">
    <name type="scientific">Amphiprion percula</name>
    <name type="common">Orange clownfish</name>
    <name type="synonym">Lutjanus percula</name>
    <dbReference type="NCBI Taxonomy" id="161767"/>
    <lineage>
        <taxon>Eukaryota</taxon>
        <taxon>Metazoa</taxon>
        <taxon>Chordata</taxon>
        <taxon>Craniata</taxon>
        <taxon>Vertebrata</taxon>
        <taxon>Euteleostomi</taxon>
        <taxon>Actinopterygii</taxon>
        <taxon>Neopterygii</taxon>
        <taxon>Teleostei</taxon>
        <taxon>Neoteleostei</taxon>
        <taxon>Acanthomorphata</taxon>
        <taxon>Ovalentaria</taxon>
        <taxon>Pomacentridae</taxon>
        <taxon>Amphiprion</taxon>
    </lineage>
</organism>
<feature type="domain" description="Protein kinase" evidence="7">
    <location>
        <begin position="118"/>
        <end position="383"/>
    </location>
</feature>
<evidence type="ECO:0000256" key="1">
    <source>
        <dbReference type="ARBA" id="ARBA00022527"/>
    </source>
</evidence>
<dbReference type="SUPFAM" id="SSF56112">
    <property type="entry name" value="Protein kinase-like (PK-like)"/>
    <property type="match status" value="1"/>
</dbReference>
<evidence type="ECO:0000256" key="2">
    <source>
        <dbReference type="ARBA" id="ARBA00022679"/>
    </source>
</evidence>
<keyword evidence="9" id="KW-1185">Reference proteome</keyword>
<dbReference type="Gene3D" id="1.10.510.10">
    <property type="entry name" value="Transferase(Phosphotransferase) domain 1"/>
    <property type="match status" value="1"/>
</dbReference>
<keyword evidence="5" id="KW-0067">ATP-binding</keyword>
<keyword evidence="1" id="KW-0723">Serine/threonine-protein kinase</keyword>
<dbReference type="SMART" id="SM00220">
    <property type="entry name" value="S_TKc"/>
    <property type="match status" value="1"/>
</dbReference>
<dbReference type="Ensembl" id="ENSAPET00000019894.1">
    <property type="protein sequence ID" value="ENSAPEP00000019367.1"/>
    <property type="gene ID" value="ENSAPEG00000013729.1"/>
</dbReference>
<sequence length="479" mass="53328">MAMSSDPGCERLDPDSSTQASSLTDIMAAMTTKDLDDSAANDSKSSRAPQDGAQGKRTHTMRPHLTGRKLSLQERGTYLSGSGGSYTHISPRVARRPTVESKRVSISDSQDCIQLNQYKLKSEIGKVSVSTVCLLPAMKVVSKKKLMKQCGFPRRPPPRGPKAAQGEHPKILGPLERVYQEIAILKKLDHVNIVKLVEVLDDPSEDNLHMGIPVMEVPSDEPLSEEQARLYFRDVILGMEYLHYQKIVHRDIKPSNLLLGDDGHVKIADFGVSNQFEGNDALLSSTAGTPAFMAPETLSDKRKSFSGKCTFLVVFTLFPLFHLQCPFIDEYILALHNKIRTKLVDFPEIPKISEELRTLILRMLDKNPDTRITLPEIKMDQWVTQGGTDPLPLEEEHCSVVEVTEEDIQNSVKFVPSLSAVILVKAMLRKRSFSNPFECPSRREERSMSAPSSLLIKGSTGEGPREGELEDLYEDEPSS</sequence>
<dbReference type="PROSITE" id="PS50011">
    <property type="entry name" value="PROTEIN_KINASE_DOM"/>
    <property type="match status" value="1"/>
</dbReference>
<keyword evidence="2" id="KW-0808">Transferase</keyword>
<feature type="compositionally biased region" description="Acidic residues" evidence="6">
    <location>
        <begin position="468"/>
        <end position="479"/>
    </location>
</feature>
<protein>
    <submittedName>
        <fullName evidence="8">Calcium/calmodulin-dependent protein kinase kinase 1, alpha a</fullName>
    </submittedName>
</protein>
<reference evidence="8 9" key="1">
    <citation type="submission" date="2018-03" db="EMBL/GenBank/DDBJ databases">
        <title>Finding Nemo's genes: A chromosome-scale reference assembly of the genome of the orange clownfish Amphiprion percula.</title>
        <authorList>
            <person name="Lehmann R."/>
        </authorList>
    </citation>
    <scope>NUCLEOTIDE SEQUENCE</scope>
</reference>
<dbReference type="GO" id="GO:0004674">
    <property type="term" value="F:protein serine/threonine kinase activity"/>
    <property type="evidence" value="ECO:0007669"/>
    <property type="project" value="UniProtKB-KW"/>
</dbReference>
<evidence type="ECO:0000313" key="8">
    <source>
        <dbReference type="Ensembl" id="ENSAPEP00000019367.1"/>
    </source>
</evidence>
<feature type="compositionally biased region" description="Basic residues" evidence="6">
    <location>
        <begin position="56"/>
        <end position="67"/>
    </location>
</feature>
<dbReference type="Pfam" id="PF00069">
    <property type="entry name" value="Pkinase"/>
    <property type="match status" value="1"/>
</dbReference>
<feature type="compositionally biased region" description="Polar residues" evidence="6">
    <location>
        <begin position="15"/>
        <end position="24"/>
    </location>
</feature>
<dbReference type="Gene3D" id="3.30.200.20">
    <property type="entry name" value="Phosphorylase Kinase, domain 1"/>
    <property type="match status" value="1"/>
</dbReference>
<dbReference type="GeneTree" id="ENSGT00940000154890"/>
<name>A0A3P8T6T6_AMPPE</name>
<feature type="region of interest" description="Disordered" evidence="6">
    <location>
        <begin position="436"/>
        <end position="479"/>
    </location>
</feature>
<dbReference type="InterPro" id="IPR008271">
    <property type="entry name" value="Ser/Thr_kinase_AS"/>
</dbReference>
<dbReference type="InterPro" id="IPR011009">
    <property type="entry name" value="Kinase-like_dom_sf"/>
</dbReference>
<evidence type="ECO:0000256" key="3">
    <source>
        <dbReference type="ARBA" id="ARBA00022741"/>
    </source>
</evidence>
<dbReference type="Proteomes" id="UP000265080">
    <property type="component" value="Chromosome 15"/>
</dbReference>
<proteinExistence type="predicted"/>
<evidence type="ECO:0000259" key="7">
    <source>
        <dbReference type="PROSITE" id="PS50011"/>
    </source>
</evidence>
<dbReference type="PANTHER" id="PTHR43895:SF26">
    <property type="entry name" value="CALCIUM_CALMODULIN DEPENDENT PROTEIN KINASE KINASE 1"/>
    <property type="match status" value="1"/>
</dbReference>
<evidence type="ECO:0000256" key="6">
    <source>
        <dbReference type="SAM" id="MobiDB-lite"/>
    </source>
</evidence>
<feature type="region of interest" description="Disordered" evidence="6">
    <location>
        <begin position="1"/>
        <end position="102"/>
    </location>
</feature>
<dbReference type="PANTHER" id="PTHR43895">
    <property type="entry name" value="CALCIUM/CALMODULIN-DEPENDENT PROTEIN KINASE KINASE-RELATED"/>
    <property type="match status" value="1"/>
</dbReference>
<accession>A0A3P8T6T6</accession>
<dbReference type="GO" id="GO:0005524">
    <property type="term" value="F:ATP binding"/>
    <property type="evidence" value="ECO:0007669"/>
    <property type="project" value="UniProtKB-KW"/>
</dbReference>
<evidence type="ECO:0000256" key="5">
    <source>
        <dbReference type="ARBA" id="ARBA00022840"/>
    </source>
</evidence>
<reference evidence="8" key="2">
    <citation type="submission" date="2025-08" db="UniProtKB">
        <authorList>
            <consortium name="Ensembl"/>
        </authorList>
    </citation>
    <scope>IDENTIFICATION</scope>
</reference>
<keyword evidence="3" id="KW-0547">Nucleotide-binding</keyword>
<evidence type="ECO:0000256" key="4">
    <source>
        <dbReference type="ARBA" id="ARBA00022777"/>
    </source>
</evidence>
<dbReference type="AlphaFoldDB" id="A0A3P8T6T6"/>